<proteinExistence type="predicted"/>
<evidence type="ECO:0000313" key="2">
    <source>
        <dbReference type="EMBL" id="WMV39329.1"/>
    </source>
</evidence>
<dbReference type="AlphaFoldDB" id="A0AAF0U518"/>
<name>A0AAF0U518_SOLVR</name>
<protein>
    <submittedName>
        <fullName evidence="2">Uncharacterized protein</fullName>
    </submittedName>
</protein>
<evidence type="ECO:0000313" key="3">
    <source>
        <dbReference type="Proteomes" id="UP001234989"/>
    </source>
</evidence>
<dbReference type="EMBL" id="CP133618">
    <property type="protein sequence ID" value="WMV39329.1"/>
    <property type="molecule type" value="Genomic_DNA"/>
</dbReference>
<gene>
    <name evidence="2" type="ORF">MTR67_032714</name>
</gene>
<feature type="region of interest" description="Disordered" evidence="1">
    <location>
        <begin position="1"/>
        <end position="23"/>
    </location>
</feature>
<organism evidence="2 3">
    <name type="scientific">Solanum verrucosum</name>
    <dbReference type="NCBI Taxonomy" id="315347"/>
    <lineage>
        <taxon>Eukaryota</taxon>
        <taxon>Viridiplantae</taxon>
        <taxon>Streptophyta</taxon>
        <taxon>Embryophyta</taxon>
        <taxon>Tracheophyta</taxon>
        <taxon>Spermatophyta</taxon>
        <taxon>Magnoliopsida</taxon>
        <taxon>eudicotyledons</taxon>
        <taxon>Gunneridae</taxon>
        <taxon>Pentapetalae</taxon>
        <taxon>asterids</taxon>
        <taxon>lamiids</taxon>
        <taxon>Solanales</taxon>
        <taxon>Solanaceae</taxon>
        <taxon>Solanoideae</taxon>
        <taxon>Solaneae</taxon>
        <taxon>Solanum</taxon>
    </lineage>
</organism>
<feature type="compositionally biased region" description="Basic and acidic residues" evidence="1">
    <location>
        <begin position="10"/>
        <end position="23"/>
    </location>
</feature>
<reference evidence="2" key="1">
    <citation type="submission" date="2023-08" db="EMBL/GenBank/DDBJ databases">
        <title>A de novo genome assembly of Solanum verrucosum Schlechtendal, a Mexican diploid species geographically isolated from the other diploid A-genome species in potato relatives.</title>
        <authorList>
            <person name="Hosaka K."/>
        </authorList>
    </citation>
    <scope>NUCLEOTIDE SEQUENCE</scope>
    <source>
        <tissue evidence="2">Young leaves</tissue>
    </source>
</reference>
<dbReference type="Proteomes" id="UP001234989">
    <property type="component" value="Chromosome 7"/>
</dbReference>
<sequence length="90" mass="10223">MDAGQTSKRPNSDKKDDDRNVRRRELYKLMMANEKRTLNMKNSCSTSRIVTELPLFPAFDKGNPHSIYEKGSTSGLVIKPCCTAKPAIRY</sequence>
<accession>A0AAF0U518</accession>
<evidence type="ECO:0000256" key="1">
    <source>
        <dbReference type="SAM" id="MobiDB-lite"/>
    </source>
</evidence>
<keyword evidence="3" id="KW-1185">Reference proteome</keyword>